<gene>
    <name evidence="2" type="ORF">CBR_g74647</name>
</gene>
<reference evidence="2 3" key="1">
    <citation type="journal article" date="2018" name="Cell">
        <title>The Chara Genome: Secondary Complexity and Implications for Plant Terrestrialization.</title>
        <authorList>
            <person name="Nishiyama T."/>
            <person name="Sakayama H."/>
            <person name="Vries J.D."/>
            <person name="Buschmann H."/>
            <person name="Saint-Marcoux D."/>
            <person name="Ullrich K.K."/>
            <person name="Haas F.B."/>
            <person name="Vanderstraeten L."/>
            <person name="Becker D."/>
            <person name="Lang D."/>
            <person name="Vosolsobe S."/>
            <person name="Rombauts S."/>
            <person name="Wilhelmsson P.K.I."/>
            <person name="Janitza P."/>
            <person name="Kern R."/>
            <person name="Heyl A."/>
            <person name="Rumpler F."/>
            <person name="Villalobos L.I.A.C."/>
            <person name="Clay J.M."/>
            <person name="Skokan R."/>
            <person name="Toyoda A."/>
            <person name="Suzuki Y."/>
            <person name="Kagoshima H."/>
            <person name="Schijlen E."/>
            <person name="Tajeshwar N."/>
            <person name="Catarino B."/>
            <person name="Hetherington A.J."/>
            <person name="Saltykova A."/>
            <person name="Bonnot C."/>
            <person name="Breuninger H."/>
            <person name="Symeonidi A."/>
            <person name="Radhakrishnan G.V."/>
            <person name="Van Nieuwerburgh F."/>
            <person name="Deforce D."/>
            <person name="Chang C."/>
            <person name="Karol K.G."/>
            <person name="Hedrich R."/>
            <person name="Ulvskov P."/>
            <person name="Glockner G."/>
            <person name="Delwiche C.F."/>
            <person name="Petrasek J."/>
            <person name="Van de Peer Y."/>
            <person name="Friml J."/>
            <person name="Beilby M."/>
            <person name="Dolan L."/>
            <person name="Kohara Y."/>
            <person name="Sugano S."/>
            <person name="Fujiyama A."/>
            <person name="Delaux P.-M."/>
            <person name="Quint M."/>
            <person name="TheiBen G."/>
            <person name="Hagemann M."/>
            <person name="Harholt J."/>
            <person name="Dunand C."/>
            <person name="Zachgo S."/>
            <person name="Langdale J."/>
            <person name="Maumus F."/>
            <person name="Straeten D.V.D."/>
            <person name="Gould S.B."/>
            <person name="Rensing S.A."/>
        </authorList>
    </citation>
    <scope>NUCLEOTIDE SEQUENCE [LARGE SCALE GENOMIC DNA]</scope>
    <source>
        <strain evidence="2 3">S276</strain>
    </source>
</reference>
<feature type="region of interest" description="Disordered" evidence="1">
    <location>
        <begin position="27"/>
        <end position="94"/>
    </location>
</feature>
<dbReference type="EMBL" id="BFEA01000081">
    <property type="protein sequence ID" value="GBG66959.1"/>
    <property type="molecule type" value="Genomic_DNA"/>
</dbReference>
<dbReference type="Proteomes" id="UP000265515">
    <property type="component" value="Unassembled WGS sequence"/>
</dbReference>
<evidence type="ECO:0000313" key="3">
    <source>
        <dbReference type="Proteomes" id="UP000265515"/>
    </source>
</evidence>
<dbReference type="AlphaFoldDB" id="A0A388KAB3"/>
<organism evidence="2 3">
    <name type="scientific">Chara braunii</name>
    <name type="common">Braun's stonewort</name>
    <dbReference type="NCBI Taxonomy" id="69332"/>
    <lineage>
        <taxon>Eukaryota</taxon>
        <taxon>Viridiplantae</taxon>
        <taxon>Streptophyta</taxon>
        <taxon>Charophyceae</taxon>
        <taxon>Charales</taxon>
        <taxon>Characeae</taxon>
        <taxon>Chara</taxon>
    </lineage>
</organism>
<proteinExistence type="predicted"/>
<accession>A0A388KAB3</accession>
<name>A0A388KAB3_CHABU</name>
<sequence length="389" mass="40630">MDLEGGWRNTKQWGASQVMKVATPWGHPVERVSPGRGEADGLSMPNGPSVERGMSPASWPADELLMPGRGPGDCVQDKEGPASAEGGDAEVAGRGAEDWRVGGGELVRGGDGGGVLGDNVVEEERAWRGRCKCGLVGGEDAVEFEGTSEEVGERHWGLVGKGGRQVFAANTLNVGDESEIVDDVKGDMLTKRADVLHKTVGWSGLLEPTKLVDIVVDRFLWAEGGGDEGGPLKEGVSPETGVMAIRHFGVPPTSSVVHKSPASDEEPVDDKDAVEGEGFLEFGVVVLGEGGGGATMVEVVVDEGGGVQVDDVGMEVEAEPCPEEGVGWGVEEGGVVVVTTVMAGEFPSSMVTRSEMAAMVVLVVVRKDLRTVNVWRIVPSSRVVVVEVG</sequence>
<evidence type="ECO:0000313" key="2">
    <source>
        <dbReference type="EMBL" id="GBG66959.1"/>
    </source>
</evidence>
<keyword evidence="3" id="KW-1185">Reference proteome</keyword>
<protein>
    <submittedName>
        <fullName evidence="2">Uncharacterized protein</fullName>
    </submittedName>
</protein>
<dbReference type="Gramene" id="GBG66959">
    <property type="protein sequence ID" value="GBG66959"/>
    <property type="gene ID" value="CBR_g74647"/>
</dbReference>
<comment type="caution">
    <text evidence="2">The sequence shown here is derived from an EMBL/GenBank/DDBJ whole genome shotgun (WGS) entry which is preliminary data.</text>
</comment>
<evidence type="ECO:0000256" key="1">
    <source>
        <dbReference type="SAM" id="MobiDB-lite"/>
    </source>
</evidence>